<evidence type="ECO:0000259" key="1">
    <source>
        <dbReference type="PROSITE" id="PS50902"/>
    </source>
</evidence>
<dbReference type="AlphaFoldDB" id="A0A6J4TSN3"/>
<dbReference type="Pfam" id="PF03358">
    <property type="entry name" value="FMN_red"/>
    <property type="match status" value="1"/>
</dbReference>
<dbReference type="Gene3D" id="3.40.50.360">
    <property type="match status" value="1"/>
</dbReference>
<name>A0A6J4TSN3_9BACT</name>
<dbReference type="SUPFAM" id="SSF52218">
    <property type="entry name" value="Flavoproteins"/>
    <property type="match status" value="1"/>
</dbReference>
<dbReference type="InterPro" id="IPR005025">
    <property type="entry name" value="FMN_Rdtase-like_dom"/>
</dbReference>
<dbReference type="GO" id="GO:0003955">
    <property type="term" value="F:NAD(P)H dehydrogenase (quinone) activity"/>
    <property type="evidence" value="ECO:0007669"/>
    <property type="project" value="TreeGrafter"/>
</dbReference>
<dbReference type="EMBL" id="CADCWE010000058">
    <property type="protein sequence ID" value="CAA9531349.1"/>
    <property type="molecule type" value="Genomic_DNA"/>
</dbReference>
<dbReference type="PANTHER" id="PTHR30546:SF23">
    <property type="entry name" value="FLAVOPROTEIN-LIKE PROTEIN YCP4-RELATED"/>
    <property type="match status" value="1"/>
</dbReference>
<protein>
    <submittedName>
        <fullName evidence="2">Multimeric flavodoxin WrbA</fullName>
    </submittedName>
</protein>
<evidence type="ECO:0000313" key="2">
    <source>
        <dbReference type="EMBL" id="CAA9531349.1"/>
    </source>
</evidence>
<dbReference type="PROSITE" id="PS50902">
    <property type="entry name" value="FLAVODOXIN_LIKE"/>
    <property type="match status" value="1"/>
</dbReference>
<sequence length="209" mass="21590">MDPDSIRVAVAYHSGHGHTARQAEAVARGAAGVAATHVTLLDVAALNDASWATLDRADAIVFGAPTSMGSPSAVFKAFAEATTAVWADGMRWRGKVAAGFTNAQNLSGDKLNTLVDLAILAAQHGMIWVGLDLYGGWNTSRGSAADLNRLGAWLGAMAQSDGDRSADAAPPASDLATAEHLGRRVAEVTRHLVRGRRAAIEAPNIATAA</sequence>
<dbReference type="InterPro" id="IPR008254">
    <property type="entry name" value="Flavodoxin/NO_synth"/>
</dbReference>
<reference evidence="2" key="1">
    <citation type="submission" date="2020-02" db="EMBL/GenBank/DDBJ databases">
        <authorList>
            <person name="Meier V. D."/>
        </authorList>
    </citation>
    <scope>NUCLEOTIDE SEQUENCE</scope>
    <source>
        <strain evidence="2">AVDCRST_MAG73</strain>
    </source>
</reference>
<dbReference type="InterPro" id="IPR029039">
    <property type="entry name" value="Flavoprotein-like_sf"/>
</dbReference>
<accession>A0A6J4TSN3</accession>
<organism evidence="2">
    <name type="scientific">uncultured Thermomicrobiales bacterium</name>
    <dbReference type="NCBI Taxonomy" id="1645740"/>
    <lineage>
        <taxon>Bacteria</taxon>
        <taxon>Pseudomonadati</taxon>
        <taxon>Thermomicrobiota</taxon>
        <taxon>Thermomicrobia</taxon>
        <taxon>Thermomicrobiales</taxon>
        <taxon>environmental samples</taxon>
    </lineage>
</organism>
<gene>
    <name evidence="2" type="ORF">AVDCRST_MAG73-981</name>
</gene>
<dbReference type="PANTHER" id="PTHR30546">
    <property type="entry name" value="FLAVODOXIN-RELATED PROTEIN WRBA-RELATED"/>
    <property type="match status" value="1"/>
</dbReference>
<proteinExistence type="predicted"/>
<dbReference type="GO" id="GO:0010181">
    <property type="term" value="F:FMN binding"/>
    <property type="evidence" value="ECO:0007669"/>
    <property type="project" value="InterPro"/>
</dbReference>
<dbReference type="GO" id="GO:0016020">
    <property type="term" value="C:membrane"/>
    <property type="evidence" value="ECO:0007669"/>
    <property type="project" value="TreeGrafter"/>
</dbReference>
<feature type="domain" description="Flavodoxin-like" evidence="1">
    <location>
        <begin position="8"/>
        <end position="186"/>
    </location>
</feature>